<evidence type="ECO:0000256" key="4">
    <source>
        <dbReference type="ARBA" id="ARBA00022705"/>
    </source>
</evidence>
<sequence length="490" mass="55143">MFHKPTGTGLKLKDKLVQPIELYPYEQRQNLTRLASAPLSISKRCLVRPLDHQLTENYRYMFQKIDEKYKVLDDRIEMFSGLVKDHYEIEELFDPLRPTQEAIKTIGRICCDTEGKLNSQSVVLETSRSLGAGCRVSLNLDEVPSFALFPGRVVAVEGINSTGRALNVTNIYENPLLPMPTTLTSELMEYNYGPTKLNGQPMTIVIASGPYTLNTNLQYQPFLDFINKMKTEKPDVLILLGPFVDQDHPLIKSGSLDLTLEDIFVMHISAPLDSFCHTCPGTNVIMVPSAKDIIHSHMAFPQPPLEGSGTLKIPQEVLRLPNPCQFRINEVIFAVSTVDVLFHLSAEEAPRDPKPDRDRMGRLAYHVLEQRSLYPLFPPARGEVNLDLEYHYAIELQVMPDVLILPSRLKFFAKTVEEVVCVNPGHLTKSQTGGTYAKMIILPSNKEEISSNEVKHHVAERATLDVLLRQSTIDLPNSKNPIIPEPVLLP</sequence>
<evidence type="ECO:0000256" key="1">
    <source>
        <dbReference type="ARBA" id="ARBA00004123"/>
    </source>
</evidence>
<dbReference type="InterPro" id="IPR016722">
    <property type="entry name" value="DNA_pol_alpha_bsu"/>
</dbReference>
<gene>
    <name evidence="8" type="ORF">PBRASI_LOCUS8940</name>
</gene>
<feature type="domain" description="DNA polymerase alpha subunit B OB" evidence="7">
    <location>
        <begin position="70"/>
        <end position="173"/>
    </location>
</feature>
<accession>A0A9N9GQ37</accession>
<dbReference type="GO" id="GO:0005658">
    <property type="term" value="C:alpha DNA polymerase:primase complex"/>
    <property type="evidence" value="ECO:0007669"/>
    <property type="project" value="TreeGrafter"/>
</dbReference>
<dbReference type="PANTHER" id="PTHR23061">
    <property type="entry name" value="DNA POLYMERASE 2 ALPHA 70 KDA SUBUNIT"/>
    <property type="match status" value="1"/>
</dbReference>
<dbReference type="Gene3D" id="3.60.21.60">
    <property type="match status" value="2"/>
</dbReference>
<dbReference type="GO" id="GO:0006270">
    <property type="term" value="P:DNA replication initiation"/>
    <property type="evidence" value="ECO:0007669"/>
    <property type="project" value="TreeGrafter"/>
</dbReference>
<comment type="subcellular location">
    <subcellularLocation>
        <location evidence="1">Nucleus</location>
    </subcellularLocation>
</comment>
<dbReference type="InterPro" id="IPR054300">
    <property type="entry name" value="OB_DPOA2"/>
</dbReference>
<dbReference type="GO" id="GO:0003677">
    <property type="term" value="F:DNA binding"/>
    <property type="evidence" value="ECO:0007669"/>
    <property type="project" value="InterPro"/>
</dbReference>
<evidence type="ECO:0000313" key="8">
    <source>
        <dbReference type="EMBL" id="CAG8625241.1"/>
    </source>
</evidence>
<organism evidence="8 9">
    <name type="scientific">Paraglomus brasilianum</name>
    <dbReference type="NCBI Taxonomy" id="144538"/>
    <lineage>
        <taxon>Eukaryota</taxon>
        <taxon>Fungi</taxon>
        <taxon>Fungi incertae sedis</taxon>
        <taxon>Mucoromycota</taxon>
        <taxon>Glomeromycotina</taxon>
        <taxon>Glomeromycetes</taxon>
        <taxon>Paraglomerales</taxon>
        <taxon>Paraglomeraceae</taxon>
        <taxon>Paraglomus</taxon>
    </lineage>
</organism>
<comment type="caution">
    <text evidence="8">The sequence shown here is derived from an EMBL/GenBank/DDBJ whole genome shotgun (WGS) entry which is preliminary data.</text>
</comment>
<evidence type="ECO:0000259" key="6">
    <source>
        <dbReference type="Pfam" id="PF04042"/>
    </source>
</evidence>
<keyword evidence="9" id="KW-1185">Reference proteome</keyword>
<evidence type="ECO:0000259" key="7">
    <source>
        <dbReference type="Pfam" id="PF22062"/>
    </source>
</evidence>
<evidence type="ECO:0000256" key="2">
    <source>
        <dbReference type="ARBA" id="ARBA00007299"/>
    </source>
</evidence>
<dbReference type="PANTHER" id="PTHR23061:SF12">
    <property type="entry name" value="DNA POLYMERASE ALPHA SUBUNIT B"/>
    <property type="match status" value="1"/>
</dbReference>
<reference evidence="8" key="1">
    <citation type="submission" date="2021-06" db="EMBL/GenBank/DDBJ databases">
        <authorList>
            <person name="Kallberg Y."/>
            <person name="Tangrot J."/>
            <person name="Rosling A."/>
        </authorList>
    </citation>
    <scope>NUCLEOTIDE SEQUENCE</scope>
    <source>
        <strain evidence="8">BR232B</strain>
    </source>
</reference>
<evidence type="ECO:0000256" key="5">
    <source>
        <dbReference type="ARBA" id="ARBA00023242"/>
    </source>
</evidence>
<dbReference type="AlphaFoldDB" id="A0A9N9GQ37"/>
<dbReference type="OrthoDB" id="336885at2759"/>
<evidence type="ECO:0000313" key="9">
    <source>
        <dbReference type="Proteomes" id="UP000789739"/>
    </source>
</evidence>
<evidence type="ECO:0000256" key="3">
    <source>
        <dbReference type="ARBA" id="ARBA00018596"/>
    </source>
</evidence>
<feature type="domain" description="DNA polymerase alpha/delta/epsilon subunit B" evidence="6">
    <location>
        <begin position="204"/>
        <end position="414"/>
    </location>
</feature>
<dbReference type="PIRSF" id="PIRSF018300">
    <property type="entry name" value="DNA_pol_alph_2"/>
    <property type="match status" value="1"/>
</dbReference>
<comment type="similarity">
    <text evidence="2">Belongs to the DNA polymerase alpha subunit B family.</text>
</comment>
<proteinExistence type="inferred from homology"/>
<dbReference type="Pfam" id="PF22062">
    <property type="entry name" value="OB_DPOA2"/>
    <property type="match status" value="1"/>
</dbReference>
<dbReference type="InterPro" id="IPR007185">
    <property type="entry name" value="DNA_pol_a/d/e_bsu"/>
</dbReference>
<keyword evidence="4" id="KW-0235">DNA replication</keyword>
<dbReference type="Pfam" id="PF04042">
    <property type="entry name" value="DNA_pol_E_B"/>
    <property type="match status" value="1"/>
</dbReference>
<dbReference type="EMBL" id="CAJVPI010001749">
    <property type="protein sequence ID" value="CAG8625241.1"/>
    <property type="molecule type" value="Genomic_DNA"/>
</dbReference>
<protein>
    <recommendedName>
        <fullName evidence="3">DNA polymerase alpha subunit B</fullName>
    </recommendedName>
</protein>
<name>A0A9N9GQ37_9GLOM</name>
<dbReference type="Proteomes" id="UP000789739">
    <property type="component" value="Unassembled WGS sequence"/>
</dbReference>
<keyword evidence="5" id="KW-0539">Nucleus</keyword>